<protein>
    <recommendedName>
        <fullName evidence="5">5-formyltetrahydrofolate cyclo-ligase</fullName>
        <ecNumber evidence="5">6.3.3.2</ecNumber>
    </recommendedName>
</protein>
<dbReference type="STRING" id="81857.IV38_GL000594"/>
<dbReference type="EC" id="6.3.3.2" evidence="5"/>
<feature type="binding site" evidence="4">
    <location>
        <begin position="9"/>
        <end position="13"/>
    </location>
    <ligand>
        <name>ATP</name>
        <dbReference type="ChEBI" id="CHEBI:30616"/>
    </ligand>
</feature>
<dbReference type="PANTHER" id="PTHR23407">
    <property type="entry name" value="ATPASE INHIBITOR/5-FORMYLTETRAHYDROFOLATE CYCLO-LIGASE"/>
    <property type="match status" value="1"/>
</dbReference>
<dbReference type="InterPro" id="IPR024185">
    <property type="entry name" value="FTHF_cligase-like_sf"/>
</dbReference>
<dbReference type="GO" id="GO:0009396">
    <property type="term" value="P:folic acid-containing compound biosynthetic process"/>
    <property type="evidence" value="ECO:0007669"/>
    <property type="project" value="TreeGrafter"/>
</dbReference>
<comment type="caution">
    <text evidence="6">The sequence shown here is derived from an EMBL/GenBank/DDBJ whole genome shotgun (WGS) entry which is preliminary data.</text>
</comment>
<feature type="binding site" evidence="4">
    <location>
        <position position="56"/>
    </location>
    <ligand>
        <name>substrate</name>
    </ligand>
</feature>
<dbReference type="Proteomes" id="UP000051645">
    <property type="component" value="Unassembled WGS sequence"/>
</dbReference>
<dbReference type="GO" id="GO:0030272">
    <property type="term" value="F:5-formyltetrahydrofolate cyclo-ligase activity"/>
    <property type="evidence" value="ECO:0007669"/>
    <property type="project" value="UniProtKB-EC"/>
</dbReference>
<comment type="similarity">
    <text evidence="1 5">Belongs to the 5-formyltetrahydrofolate cyclo-ligase family.</text>
</comment>
<evidence type="ECO:0000256" key="4">
    <source>
        <dbReference type="PIRSR" id="PIRSR006806-1"/>
    </source>
</evidence>
<keyword evidence="2 4" id="KW-0547">Nucleotide-binding</keyword>
<dbReference type="PIRSF" id="PIRSF006806">
    <property type="entry name" value="FTHF_cligase"/>
    <property type="match status" value="1"/>
</dbReference>
<evidence type="ECO:0000256" key="5">
    <source>
        <dbReference type="RuleBase" id="RU361279"/>
    </source>
</evidence>
<evidence type="ECO:0000313" key="9">
    <source>
        <dbReference type="Proteomes" id="UP000051751"/>
    </source>
</evidence>
<name>A0A0R2FWP1_9LACO</name>
<dbReference type="GO" id="GO:0046872">
    <property type="term" value="F:metal ion binding"/>
    <property type="evidence" value="ECO:0007669"/>
    <property type="project" value="UniProtKB-KW"/>
</dbReference>
<dbReference type="GO" id="GO:0005524">
    <property type="term" value="F:ATP binding"/>
    <property type="evidence" value="ECO:0007669"/>
    <property type="project" value="UniProtKB-KW"/>
</dbReference>
<keyword evidence="5" id="KW-0460">Magnesium</keyword>
<dbReference type="SUPFAM" id="SSF100950">
    <property type="entry name" value="NagB/RpiA/CoA transferase-like"/>
    <property type="match status" value="1"/>
</dbReference>
<sequence>MKGGRSMEKKQLRQDLIKKLVKLSKTPDKLKQEQELYSKLYHDPQIQKANTIGITISQNIEVDTKPIITRLQELHKSVVVPRTLAEHQMSFLPYVGLNNMEKSDFGVWEPKWLPEARIDPPDVVIVPGLAFSKQGHWRVGFGGGYYDRYIAKYQPKTIALALPAQTFDEPYWDVADYDQALDQIYFVSE</sequence>
<organism evidence="6 9">
    <name type="scientific">Lactobacillus selangorensis</name>
    <dbReference type="NCBI Taxonomy" id="81857"/>
    <lineage>
        <taxon>Bacteria</taxon>
        <taxon>Bacillati</taxon>
        <taxon>Bacillota</taxon>
        <taxon>Bacilli</taxon>
        <taxon>Lactobacillales</taxon>
        <taxon>Lactobacillaceae</taxon>
        <taxon>Lactobacillus</taxon>
    </lineage>
</organism>
<dbReference type="AlphaFoldDB" id="A0A0R2FWP1"/>
<evidence type="ECO:0000313" key="8">
    <source>
        <dbReference type="Proteomes" id="UP000051645"/>
    </source>
</evidence>
<keyword evidence="8" id="KW-1185">Reference proteome</keyword>
<dbReference type="GO" id="GO:0035999">
    <property type="term" value="P:tetrahydrofolate interconversion"/>
    <property type="evidence" value="ECO:0007669"/>
    <property type="project" value="TreeGrafter"/>
</dbReference>
<accession>A0A0R2FWP1</accession>
<dbReference type="EMBL" id="JQAT01000001">
    <property type="protein sequence ID" value="KRN29706.1"/>
    <property type="molecule type" value="Genomic_DNA"/>
</dbReference>
<comment type="cofactor">
    <cofactor evidence="5">
        <name>Mg(2+)</name>
        <dbReference type="ChEBI" id="CHEBI:18420"/>
    </cofactor>
</comment>
<dbReference type="InterPro" id="IPR037171">
    <property type="entry name" value="NagB/RpiA_transferase-like"/>
</dbReference>
<dbReference type="Proteomes" id="UP000051751">
    <property type="component" value="Unassembled WGS sequence"/>
</dbReference>
<comment type="catalytic activity">
    <reaction evidence="5">
        <text>(6S)-5-formyl-5,6,7,8-tetrahydrofolate + ATP = (6R)-5,10-methenyltetrahydrofolate + ADP + phosphate</text>
        <dbReference type="Rhea" id="RHEA:10488"/>
        <dbReference type="ChEBI" id="CHEBI:30616"/>
        <dbReference type="ChEBI" id="CHEBI:43474"/>
        <dbReference type="ChEBI" id="CHEBI:57455"/>
        <dbReference type="ChEBI" id="CHEBI:57457"/>
        <dbReference type="ChEBI" id="CHEBI:456216"/>
        <dbReference type="EC" id="6.3.3.2"/>
    </reaction>
</comment>
<evidence type="ECO:0000313" key="7">
    <source>
        <dbReference type="EMBL" id="KRN33765.1"/>
    </source>
</evidence>
<evidence type="ECO:0000256" key="1">
    <source>
        <dbReference type="ARBA" id="ARBA00010638"/>
    </source>
</evidence>
<feature type="binding site" evidence="4">
    <location>
        <begin position="138"/>
        <end position="146"/>
    </location>
    <ligand>
        <name>ATP</name>
        <dbReference type="ChEBI" id="CHEBI:30616"/>
    </ligand>
</feature>
<dbReference type="Gene3D" id="3.40.50.10420">
    <property type="entry name" value="NagB/RpiA/CoA transferase-like"/>
    <property type="match status" value="1"/>
</dbReference>
<dbReference type="PANTHER" id="PTHR23407:SF1">
    <property type="entry name" value="5-FORMYLTETRAHYDROFOLATE CYCLO-LIGASE"/>
    <property type="match status" value="1"/>
</dbReference>
<keyword evidence="3 4" id="KW-0067">ATP-binding</keyword>
<evidence type="ECO:0000256" key="2">
    <source>
        <dbReference type="ARBA" id="ARBA00022741"/>
    </source>
</evidence>
<keyword evidence="5" id="KW-0479">Metal-binding</keyword>
<reference evidence="8 9" key="1">
    <citation type="journal article" date="2015" name="Genome Announc.">
        <title>Expanding the biotechnology potential of lactobacilli through comparative genomics of 213 strains and associated genera.</title>
        <authorList>
            <person name="Sun Z."/>
            <person name="Harris H.M."/>
            <person name="McCann A."/>
            <person name="Guo C."/>
            <person name="Argimon S."/>
            <person name="Zhang W."/>
            <person name="Yang X."/>
            <person name="Jeffery I.B."/>
            <person name="Cooney J.C."/>
            <person name="Kagawa T.F."/>
            <person name="Liu W."/>
            <person name="Song Y."/>
            <person name="Salvetti E."/>
            <person name="Wrobel A."/>
            <person name="Rasinkangas P."/>
            <person name="Parkhill J."/>
            <person name="Rea M.C."/>
            <person name="O'Sullivan O."/>
            <person name="Ritari J."/>
            <person name="Douillard F.P."/>
            <person name="Paul Ross R."/>
            <person name="Yang R."/>
            <person name="Briner A.E."/>
            <person name="Felis G.E."/>
            <person name="de Vos W.M."/>
            <person name="Barrangou R."/>
            <person name="Klaenhammer T.R."/>
            <person name="Caufield P.W."/>
            <person name="Cui Y."/>
            <person name="Zhang H."/>
            <person name="O'Toole P.W."/>
        </authorList>
    </citation>
    <scope>NUCLEOTIDE SEQUENCE [LARGE SCALE GENOMIC DNA]</scope>
    <source>
        <strain evidence="6 9">ATCC BAA-66</strain>
        <strain evidence="7 8">DSM 13344</strain>
    </source>
</reference>
<keyword evidence="6" id="KW-0436">Ligase</keyword>
<dbReference type="OrthoDB" id="9801938at2"/>
<evidence type="ECO:0000313" key="6">
    <source>
        <dbReference type="EMBL" id="KRN29706.1"/>
    </source>
</evidence>
<feature type="binding site" evidence="4">
    <location>
        <position position="61"/>
    </location>
    <ligand>
        <name>substrate</name>
    </ligand>
</feature>
<proteinExistence type="inferred from homology"/>
<dbReference type="InterPro" id="IPR002698">
    <property type="entry name" value="FTHF_cligase"/>
</dbReference>
<dbReference type="Pfam" id="PF01812">
    <property type="entry name" value="5-FTHF_cyc-lig"/>
    <property type="match status" value="1"/>
</dbReference>
<evidence type="ECO:0000256" key="3">
    <source>
        <dbReference type="ARBA" id="ARBA00022840"/>
    </source>
</evidence>
<dbReference type="PATRIC" id="fig|81857.3.peg.598"/>
<dbReference type="EMBL" id="JQAZ01000001">
    <property type="protein sequence ID" value="KRN33765.1"/>
    <property type="molecule type" value="Genomic_DNA"/>
</dbReference>
<gene>
    <name evidence="6" type="ORF">IV38_GL000594</name>
    <name evidence="7" type="ORF">IV40_GL000074</name>
</gene>
<dbReference type="NCBIfam" id="TIGR02727">
    <property type="entry name" value="MTHFS_bact"/>
    <property type="match status" value="1"/>
</dbReference>